<dbReference type="Proteomes" id="UP001060215">
    <property type="component" value="Chromosome 9"/>
</dbReference>
<organism evidence="1 2">
    <name type="scientific">Camellia lanceoleosa</name>
    <dbReference type="NCBI Taxonomy" id="1840588"/>
    <lineage>
        <taxon>Eukaryota</taxon>
        <taxon>Viridiplantae</taxon>
        <taxon>Streptophyta</taxon>
        <taxon>Embryophyta</taxon>
        <taxon>Tracheophyta</taxon>
        <taxon>Spermatophyta</taxon>
        <taxon>Magnoliopsida</taxon>
        <taxon>eudicotyledons</taxon>
        <taxon>Gunneridae</taxon>
        <taxon>Pentapetalae</taxon>
        <taxon>asterids</taxon>
        <taxon>Ericales</taxon>
        <taxon>Theaceae</taxon>
        <taxon>Camellia</taxon>
    </lineage>
</organism>
<proteinExistence type="predicted"/>
<gene>
    <name evidence="1" type="ORF">LOK49_LG08G02844</name>
</gene>
<evidence type="ECO:0000313" key="2">
    <source>
        <dbReference type="Proteomes" id="UP001060215"/>
    </source>
</evidence>
<dbReference type="EMBL" id="CM045766">
    <property type="protein sequence ID" value="KAI8004745.1"/>
    <property type="molecule type" value="Genomic_DNA"/>
</dbReference>
<evidence type="ECO:0000313" key="1">
    <source>
        <dbReference type="EMBL" id="KAI8004745.1"/>
    </source>
</evidence>
<name>A0ACC0GV91_9ERIC</name>
<comment type="caution">
    <text evidence="1">The sequence shown here is derived from an EMBL/GenBank/DDBJ whole genome shotgun (WGS) entry which is preliminary data.</text>
</comment>
<accession>A0ACC0GV91</accession>
<protein>
    <submittedName>
        <fullName evidence="1">Inositol-pentakisphosphate 2-kinase IPK1</fullName>
    </submittedName>
</protein>
<reference evidence="1 2" key="1">
    <citation type="journal article" date="2022" name="Plant J.">
        <title>Chromosome-level genome of Camellia lanceoleosa provides a valuable resource for understanding genome evolution and self-incompatibility.</title>
        <authorList>
            <person name="Gong W."/>
            <person name="Xiao S."/>
            <person name="Wang L."/>
            <person name="Liao Z."/>
            <person name="Chang Y."/>
            <person name="Mo W."/>
            <person name="Hu G."/>
            <person name="Li W."/>
            <person name="Zhao G."/>
            <person name="Zhu H."/>
            <person name="Hu X."/>
            <person name="Ji K."/>
            <person name="Xiang X."/>
            <person name="Song Q."/>
            <person name="Yuan D."/>
            <person name="Jin S."/>
            <person name="Zhang L."/>
        </authorList>
    </citation>
    <scope>NUCLEOTIDE SEQUENCE [LARGE SCALE GENOMIC DNA]</scope>
    <source>
        <strain evidence="1">SQ_2022a</strain>
    </source>
</reference>
<sequence>MGILLCMKCILLYEMLYGYTPFRGKTRQKTFANILHKDLKFPGAISVSLSAKQLMYRLLHKDPKNRLGSREGANEIKRHPFFKGLLDRLLEVQKLDIFDIEGAIHAYYDVVSQPCIACRDLGEDKLSGRYAYLHSMPLDKSLKIVRDYLIAATAKDLSMMISFRPREDGDVESSYSGVFLESTNQSFDYKASFFDLDMKPLKKMGALLRT</sequence>
<keyword evidence="2" id="KW-1185">Reference proteome</keyword>